<dbReference type="PATRIC" id="fig|447.4.peg.2771"/>
<gene>
    <name evidence="1" type="ORF">Lboz_2608</name>
</gene>
<dbReference type="AlphaFoldDB" id="A0A0W0RJ00"/>
<evidence type="ECO:0008006" key="3">
    <source>
        <dbReference type="Google" id="ProtNLM"/>
    </source>
</evidence>
<reference evidence="1 2" key="1">
    <citation type="submission" date="2015-11" db="EMBL/GenBank/DDBJ databases">
        <title>Genomic analysis of 38 Legionella species identifies large and diverse effector repertoires.</title>
        <authorList>
            <person name="Burstein D."/>
            <person name="Amaro F."/>
            <person name="Zusman T."/>
            <person name="Lifshitz Z."/>
            <person name="Cohen O."/>
            <person name="Gilbert J.A."/>
            <person name="Pupko T."/>
            <person name="Shuman H.A."/>
            <person name="Segal G."/>
        </authorList>
    </citation>
    <scope>NUCLEOTIDE SEQUENCE [LARGE SCALE GENOMIC DNA]</scope>
    <source>
        <strain evidence="1 2">WIGA</strain>
    </source>
</reference>
<sequence>MPSTKEMLLNILKNTKKDSLSPFQIECLDMFQAKIKAIPVDEQTEMDLPVCGILLDHCFCDLDNLFKSEQRIISLINKGNLSDNDFFKQVDQIFDDEIKTLNHFSSEVFYNQILKHVKTIVIDMKNELGRLKTSLDHQLSDTPKLS</sequence>
<dbReference type="RefSeq" id="WP_058460210.1">
    <property type="nucleotide sequence ID" value="NZ_CAAAIY010000005.1"/>
</dbReference>
<evidence type="ECO:0000313" key="2">
    <source>
        <dbReference type="Proteomes" id="UP000054695"/>
    </source>
</evidence>
<dbReference type="Proteomes" id="UP000054695">
    <property type="component" value="Unassembled WGS sequence"/>
</dbReference>
<organism evidence="1 2">
    <name type="scientific">Legionella bozemanae</name>
    <name type="common">Fluoribacter bozemanae</name>
    <dbReference type="NCBI Taxonomy" id="447"/>
    <lineage>
        <taxon>Bacteria</taxon>
        <taxon>Pseudomonadati</taxon>
        <taxon>Pseudomonadota</taxon>
        <taxon>Gammaproteobacteria</taxon>
        <taxon>Legionellales</taxon>
        <taxon>Legionellaceae</taxon>
        <taxon>Legionella</taxon>
    </lineage>
</organism>
<dbReference type="EMBL" id="LNXU01000032">
    <property type="protein sequence ID" value="KTC71031.1"/>
    <property type="molecule type" value="Genomic_DNA"/>
</dbReference>
<name>A0A0W0RJ00_LEGBO</name>
<dbReference type="OrthoDB" id="5639100at2"/>
<accession>A0A0W0RJ00</accession>
<keyword evidence="2" id="KW-1185">Reference proteome</keyword>
<comment type="caution">
    <text evidence="1">The sequence shown here is derived from an EMBL/GenBank/DDBJ whole genome shotgun (WGS) entry which is preliminary data.</text>
</comment>
<proteinExistence type="predicted"/>
<protein>
    <recommendedName>
        <fullName evidence="3">Substrate of the Dot/Icm secretion system</fullName>
    </recommendedName>
</protein>
<evidence type="ECO:0000313" key="1">
    <source>
        <dbReference type="EMBL" id="KTC71031.1"/>
    </source>
</evidence>